<dbReference type="RefSeq" id="XP_007720083.1">
    <property type="nucleotide sequence ID" value="XM_007721893.1"/>
</dbReference>
<dbReference type="GeneID" id="19155882"/>
<organism evidence="2 3">
    <name type="scientific">Capronia coronata CBS 617.96</name>
    <dbReference type="NCBI Taxonomy" id="1182541"/>
    <lineage>
        <taxon>Eukaryota</taxon>
        <taxon>Fungi</taxon>
        <taxon>Dikarya</taxon>
        <taxon>Ascomycota</taxon>
        <taxon>Pezizomycotina</taxon>
        <taxon>Eurotiomycetes</taxon>
        <taxon>Chaetothyriomycetidae</taxon>
        <taxon>Chaetothyriales</taxon>
        <taxon>Herpotrichiellaceae</taxon>
        <taxon>Capronia</taxon>
    </lineage>
</organism>
<reference evidence="2 3" key="1">
    <citation type="submission" date="2013-03" db="EMBL/GenBank/DDBJ databases">
        <title>The Genome Sequence of Capronia coronata CBS 617.96.</title>
        <authorList>
            <consortium name="The Broad Institute Genomics Platform"/>
            <person name="Cuomo C."/>
            <person name="de Hoog S."/>
            <person name="Gorbushina A."/>
            <person name="Walker B."/>
            <person name="Young S.K."/>
            <person name="Zeng Q."/>
            <person name="Gargeya S."/>
            <person name="Fitzgerald M."/>
            <person name="Haas B."/>
            <person name="Abouelleil A."/>
            <person name="Allen A.W."/>
            <person name="Alvarado L."/>
            <person name="Arachchi H.M."/>
            <person name="Berlin A.M."/>
            <person name="Chapman S.B."/>
            <person name="Gainer-Dewar J."/>
            <person name="Goldberg J."/>
            <person name="Griggs A."/>
            <person name="Gujja S."/>
            <person name="Hansen M."/>
            <person name="Howarth C."/>
            <person name="Imamovic A."/>
            <person name="Ireland A."/>
            <person name="Larimer J."/>
            <person name="McCowan C."/>
            <person name="Murphy C."/>
            <person name="Pearson M."/>
            <person name="Poon T.W."/>
            <person name="Priest M."/>
            <person name="Roberts A."/>
            <person name="Saif S."/>
            <person name="Shea T."/>
            <person name="Sisk P."/>
            <person name="Sykes S."/>
            <person name="Wortman J."/>
            <person name="Nusbaum C."/>
            <person name="Birren B."/>
        </authorList>
    </citation>
    <scope>NUCLEOTIDE SEQUENCE [LARGE SCALE GENOMIC DNA]</scope>
    <source>
        <strain evidence="2 3">CBS 617.96</strain>
    </source>
</reference>
<feature type="region of interest" description="Disordered" evidence="1">
    <location>
        <begin position="601"/>
        <end position="631"/>
    </location>
</feature>
<keyword evidence="3" id="KW-1185">Reference proteome</keyword>
<accession>W9ZN27</accession>
<feature type="region of interest" description="Disordered" evidence="1">
    <location>
        <begin position="802"/>
        <end position="848"/>
    </location>
</feature>
<feature type="region of interest" description="Disordered" evidence="1">
    <location>
        <begin position="1135"/>
        <end position="1183"/>
    </location>
</feature>
<feature type="compositionally biased region" description="Basic and acidic residues" evidence="1">
    <location>
        <begin position="831"/>
        <end position="848"/>
    </location>
</feature>
<feature type="region of interest" description="Disordered" evidence="1">
    <location>
        <begin position="1001"/>
        <end position="1034"/>
    </location>
</feature>
<evidence type="ECO:0000313" key="2">
    <source>
        <dbReference type="EMBL" id="EXJ95854.1"/>
    </source>
</evidence>
<protein>
    <submittedName>
        <fullName evidence="2">Uncharacterized protein</fullName>
    </submittedName>
</protein>
<dbReference type="EMBL" id="AMWN01000001">
    <property type="protein sequence ID" value="EXJ95854.1"/>
    <property type="molecule type" value="Genomic_DNA"/>
</dbReference>
<feature type="compositionally biased region" description="Acidic residues" evidence="1">
    <location>
        <begin position="818"/>
        <end position="828"/>
    </location>
</feature>
<dbReference type="AlphaFoldDB" id="W9ZN27"/>
<sequence>MAPREVTKKSHVQPSRVVKSIPCRVGRKFPPAVSRPRARTTTAVHRSSVSTVRAHQTNGDNNIGVSIRLTAASPQNAVLDRLRHDSTSEVSDQRALTGPRWVLSLPPLGERSTPGEVRHFLDAIADYFGQWSSHDQLVGPASFFGDMNVIIGRMEEFASLPSHIRSYPVVSRALVECEKQYELFASLWARAARRGLCDKLATMNASLSSSLSLVRESDFTALLEDIRVISTPPGFSSRAEAGQNVAVLLSQDDARDATLLCEALHYRFQNATYKTETKRLWVLVWQGLKTAFLAYQEHGSAALPQNSSVELSFFSDTRVVRRLRLLTQSPDAANPRTIEEMVGHYCRYIADCHAKSDNKFAHLRGLRNEPLKAHVLASLQKFIETGKLETSTLPKLHFAVIRLNAISGGAKVLRRWKEGPSSPGWQACSPQAHGHPAKAPVTWAEISSEAPDKKPGSGRQVMNHTSYGARQSFPHPEGVNRRSAFDYVWYPFPETRAHEVAQNEQITREMAEPGMYSDGPRAAFLVNRPPRHARNPADVSRFTSKRRTGPLGWIGQLLQKHLSERHRRRAMKMRAPKLAKLSPAVKDPNARVHKAPAPALKIRGGGGMARDPFRKPLPSKPLLSNRPRVDSRQFRREHIERLKDALYDDGENPLTLLDLQDDQLLPLLEQACYNIHVAAELYHERGPAPTHAQSPSQKATGHITAGTRRPSQKATGTSQPQAQRQPLGELPVQQPEGSEDGQSHGNNENDAGMRADSNDENRAPTSTSTSSNHHVDGPCHPCPQYPGQYHHNCRCPFEPHASGDVEEDSSPENPPSVVDEDSEGEEPAVGEARRHQQIREQPHPDDERSLRSLFASGSQLHWEVAEASDIFDDLEAFFNQRYWEHDAKVRSEIRDMILALRKQTQSIVAAYLSGIDQSVPVFMESIPAKEKLRYNPGLPSSKDLCHRCFFELQRHFYRMSDMMDVEQRYTNLGFRHALCRCIRSIRELTRVYEEYYRHLDGNSSPPADESTDSEATLSEDEKQRMVDYKPRPRPVLPTRQEYDMMFKDELQRELVDERGFVAFPPRYTKDWLIAKLMELDQQGNFGCGARHGYRNLANNPGARARPRGFDLEAAIAVDKNTRYNLKDDERRRLKEARKLKRQAQGLPSSIDRGETPGRFSQDVDESSDESRMDSEYSSTTSAP</sequence>
<gene>
    <name evidence="2" type="ORF">A1O1_00979</name>
</gene>
<feature type="compositionally biased region" description="Polar residues" evidence="1">
    <location>
        <begin position="712"/>
        <end position="724"/>
    </location>
</feature>
<feature type="compositionally biased region" description="Polar residues" evidence="1">
    <location>
        <begin position="763"/>
        <end position="772"/>
    </location>
</feature>
<dbReference type="STRING" id="1182541.W9ZN27"/>
<dbReference type="Proteomes" id="UP000019484">
    <property type="component" value="Unassembled WGS sequence"/>
</dbReference>
<feature type="compositionally biased region" description="Basic and acidic residues" evidence="1">
    <location>
        <begin position="1019"/>
        <end position="1030"/>
    </location>
</feature>
<dbReference type="HOGENOM" id="CLU_253586_0_0_1"/>
<dbReference type="OrthoDB" id="4156635at2759"/>
<feature type="region of interest" description="Disordered" evidence="1">
    <location>
        <begin position="28"/>
        <end position="47"/>
    </location>
</feature>
<dbReference type="eggNOG" id="ENOG502RNS8">
    <property type="taxonomic scope" value="Eukaryota"/>
</dbReference>
<proteinExistence type="predicted"/>
<evidence type="ECO:0000313" key="3">
    <source>
        <dbReference type="Proteomes" id="UP000019484"/>
    </source>
</evidence>
<evidence type="ECO:0000256" key="1">
    <source>
        <dbReference type="SAM" id="MobiDB-lite"/>
    </source>
</evidence>
<comment type="caution">
    <text evidence="2">The sequence shown here is derived from an EMBL/GenBank/DDBJ whole genome shotgun (WGS) entry which is preliminary data.</text>
</comment>
<name>W9ZN27_9EURO</name>
<feature type="region of interest" description="Disordered" evidence="1">
    <location>
        <begin position="686"/>
        <end position="777"/>
    </location>
</feature>
<feature type="compositionally biased region" description="Basic and acidic residues" evidence="1">
    <location>
        <begin position="751"/>
        <end position="762"/>
    </location>
</feature>